<dbReference type="EMBL" id="JAVDUU010000004">
    <property type="protein sequence ID" value="MDR6944439.1"/>
    <property type="molecule type" value="Genomic_DNA"/>
</dbReference>
<proteinExistence type="predicted"/>
<gene>
    <name evidence="1" type="ORF">J2W55_004299</name>
</gene>
<accession>A0ABU1TG89</accession>
<dbReference type="RefSeq" id="WP_310100490.1">
    <property type="nucleotide sequence ID" value="NZ_JAVDUU010000004.1"/>
</dbReference>
<comment type="caution">
    <text evidence="1">The sequence shown here is derived from an EMBL/GenBank/DDBJ whole genome shotgun (WGS) entry which is preliminary data.</text>
</comment>
<evidence type="ECO:0008006" key="3">
    <source>
        <dbReference type="Google" id="ProtNLM"/>
    </source>
</evidence>
<organism evidence="1 2">
    <name type="scientific">Mucilaginibacter pocheonensis</name>
    <dbReference type="NCBI Taxonomy" id="398050"/>
    <lineage>
        <taxon>Bacteria</taxon>
        <taxon>Pseudomonadati</taxon>
        <taxon>Bacteroidota</taxon>
        <taxon>Sphingobacteriia</taxon>
        <taxon>Sphingobacteriales</taxon>
        <taxon>Sphingobacteriaceae</taxon>
        <taxon>Mucilaginibacter</taxon>
    </lineage>
</organism>
<sequence length="532" mass="60628">MKRLIVITLILLAATVTITVVYFKNLSSPGVRTSQVMGTIPDNAVAVFEFNNEKGFYDIFKGSQLLSNVTGREKLADLDTLRKLLLASPSLDQFFNGQNIFISIHPSNSNDINLLITTTATADFKNDAFTQFSKQLNQGLTINTIRNTIGIEYDVLIKAINKHFYIIEKEDNIFAGSFSKELIDQSILYRENKNRNAFIPLPEQQNSNSLANLYINYEQLSPLFDQIFKNQNTDIFKSFKLLPGLAALSLNYKNDALMFNGFTVIQHNHPASYLNLFASQQPVANHLKDIFPATTAYSLNFAVSDPHQFSADLAQWHIKAGLSNEKDQLLSKIKAETGLFIKPEFEHLLGNEFAVVTTRYQEKFAIISVKDGSKLLPVMMNISTMTNDNIGQFNYSKLPFYLLGDAFSIFRKPYFMILDNYLILATTPSELISYTDTYINRKFISKIEQYNQFDDLLAERSNVAFFINFKNSQPILKRDLRDHFYDTFENSAQGWKSFYGAAYQFTASDKNFYTNFCMRLNNIDTAAITKSN</sequence>
<evidence type="ECO:0000313" key="2">
    <source>
        <dbReference type="Proteomes" id="UP001247620"/>
    </source>
</evidence>
<reference evidence="1 2" key="1">
    <citation type="submission" date="2023-07" db="EMBL/GenBank/DDBJ databases">
        <title>Sorghum-associated microbial communities from plants grown in Nebraska, USA.</title>
        <authorList>
            <person name="Schachtman D."/>
        </authorList>
    </citation>
    <scope>NUCLEOTIDE SEQUENCE [LARGE SCALE GENOMIC DNA]</scope>
    <source>
        <strain evidence="1 2">3262</strain>
    </source>
</reference>
<evidence type="ECO:0000313" key="1">
    <source>
        <dbReference type="EMBL" id="MDR6944439.1"/>
    </source>
</evidence>
<keyword evidence="2" id="KW-1185">Reference proteome</keyword>
<protein>
    <recommendedName>
        <fullName evidence="3">DUF3352 domain-containing protein</fullName>
    </recommendedName>
</protein>
<name>A0ABU1TG89_9SPHI</name>
<dbReference type="Proteomes" id="UP001247620">
    <property type="component" value="Unassembled WGS sequence"/>
</dbReference>